<evidence type="ECO:0000259" key="2">
    <source>
        <dbReference type="PROSITE" id="PS51770"/>
    </source>
</evidence>
<accession>A0A3A6QBJ1</accession>
<dbReference type="Pfam" id="PF03061">
    <property type="entry name" value="4HBT"/>
    <property type="match status" value="1"/>
</dbReference>
<dbReference type="GO" id="GO:0006637">
    <property type="term" value="P:acyl-CoA metabolic process"/>
    <property type="evidence" value="ECO:0007669"/>
    <property type="project" value="TreeGrafter"/>
</dbReference>
<dbReference type="CDD" id="cd03442">
    <property type="entry name" value="BFIT_BACH"/>
    <property type="match status" value="1"/>
</dbReference>
<proteinExistence type="predicted"/>
<dbReference type="GO" id="GO:0005829">
    <property type="term" value="C:cytosol"/>
    <property type="evidence" value="ECO:0007669"/>
    <property type="project" value="TreeGrafter"/>
</dbReference>
<dbReference type="EMBL" id="QMDW01000025">
    <property type="protein sequence ID" value="RJX48135.1"/>
    <property type="molecule type" value="Genomic_DNA"/>
</dbReference>
<sequence>MPTIEETYIENRHRIQPNHTNNYETAHGGNVMKWMDQTGALSAMRFAGEPCVTASINRMNFERPIPQGDTAVIEAYVFEHGKTSVKVRLRAYREQPRTGERELTTASVFVFVAIDENGTPAPVPELRIESDRDKELQAAAHEWANNN</sequence>
<evidence type="ECO:0000256" key="1">
    <source>
        <dbReference type="ARBA" id="ARBA00022801"/>
    </source>
</evidence>
<reference evidence="3 4" key="1">
    <citation type="submission" date="2018-06" db="EMBL/GenBank/DDBJ databases">
        <title>Halonotius sp. F13-13 a new haloarchaeeon isolated from a solar saltern from Isla Cristina, Huelva, Spain.</title>
        <authorList>
            <person name="Duran-Viseras A."/>
            <person name="Sanchez-Porro C."/>
            <person name="Ventosa A."/>
        </authorList>
    </citation>
    <scope>NUCLEOTIDE SEQUENCE [LARGE SCALE GENOMIC DNA]</scope>
    <source>
        <strain evidence="3 4">CECT 7525</strain>
    </source>
</reference>
<feature type="domain" description="HotDog ACOT-type" evidence="2">
    <location>
        <begin position="5"/>
        <end position="117"/>
    </location>
</feature>
<dbReference type="GO" id="GO:0009062">
    <property type="term" value="P:fatty acid catabolic process"/>
    <property type="evidence" value="ECO:0007669"/>
    <property type="project" value="TreeGrafter"/>
</dbReference>
<evidence type="ECO:0000313" key="3">
    <source>
        <dbReference type="EMBL" id="RJX48135.1"/>
    </source>
</evidence>
<dbReference type="OrthoDB" id="15030at2157"/>
<organism evidence="3 4">
    <name type="scientific">Halonotius pteroides</name>
    <dbReference type="NCBI Taxonomy" id="268735"/>
    <lineage>
        <taxon>Archaea</taxon>
        <taxon>Methanobacteriati</taxon>
        <taxon>Methanobacteriota</taxon>
        <taxon>Stenosarchaea group</taxon>
        <taxon>Halobacteria</taxon>
        <taxon>Halobacteriales</taxon>
        <taxon>Haloferacaceae</taxon>
        <taxon>Halonotius</taxon>
    </lineage>
</organism>
<comment type="caution">
    <text evidence="3">The sequence shown here is derived from an EMBL/GenBank/DDBJ whole genome shotgun (WGS) entry which is preliminary data.</text>
</comment>
<dbReference type="InterPro" id="IPR029069">
    <property type="entry name" value="HotDog_dom_sf"/>
</dbReference>
<keyword evidence="4" id="KW-1185">Reference proteome</keyword>
<dbReference type="InterPro" id="IPR040170">
    <property type="entry name" value="Cytosol_ACT"/>
</dbReference>
<name>A0A3A6QBJ1_9EURY</name>
<dbReference type="GO" id="GO:0052816">
    <property type="term" value="F:long-chain fatty acyl-CoA hydrolase activity"/>
    <property type="evidence" value="ECO:0007669"/>
    <property type="project" value="TreeGrafter"/>
</dbReference>
<dbReference type="InterPro" id="IPR006683">
    <property type="entry name" value="Thioestr_dom"/>
</dbReference>
<dbReference type="Gene3D" id="3.10.129.10">
    <property type="entry name" value="Hotdog Thioesterase"/>
    <property type="match status" value="1"/>
</dbReference>
<dbReference type="SUPFAM" id="SSF54637">
    <property type="entry name" value="Thioesterase/thiol ester dehydrase-isomerase"/>
    <property type="match status" value="1"/>
</dbReference>
<dbReference type="InterPro" id="IPR033120">
    <property type="entry name" value="HOTDOG_ACOT"/>
</dbReference>
<dbReference type="PANTHER" id="PTHR11049">
    <property type="entry name" value="ACYL COENZYME A THIOESTER HYDROLASE"/>
    <property type="match status" value="1"/>
</dbReference>
<keyword evidence="1" id="KW-0378">Hydrolase</keyword>
<dbReference type="RefSeq" id="WP_120085942.1">
    <property type="nucleotide sequence ID" value="NZ_QMDW01000025.1"/>
</dbReference>
<evidence type="ECO:0000313" key="4">
    <source>
        <dbReference type="Proteomes" id="UP000281564"/>
    </source>
</evidence>
<gene>
    <name evidence="3" type="ORF">DP106_12935</name>
</gene>
<dbReference type="Proteomes" id="UP000281564">
    <property type="component" value="Unassembled WGS sequence"/>
</dbReference>
<dbReference type="PANTHER" id="PTHR11049:SF24">
    <property type="entry name" value="CYTOSOLIC ACYL COENZYME A THIOESTER HYDROLASE"/>
    <property type="match status" value="1"/>
</dbReference>
<protein>
    <submittedName>
        <fullName evidence="3">Acyl-CoA thioesterase</fullName>
    </submittedName>
</protein>
<dbReference type="PROSITE" id="PS51770">
    <property type="entry name" value="HOTDOG_ACOT"/>
    <property type="match status" value="1"/>
</dbReference>
<dbReference type="AlphaFoldDB" id="A0A3A6QBJ1"/>